<comment type="caution">
    <text evidence="2">The sequence shown here is derived from an EMBL/GenBank/DDBJ whole genome shotgun (WGS) entry which is preliminary data.</text>
</comment>
<evidence type="ECO:0000313" key="2">
    <source>
        <dbReference type="EMBL" id="PWA05372.1"/>
    </source>
</evidence>
<evidence type="ECO:0000256" key="1">
    <source>
        <dbReference type="SAM" id="Phobius"/>
    </source>
</evidence>
<organism evidence="2 3">
    <name type="scientific">Flavobacterium psychrotolerans</name>
    <dbReference type="NCBI Taxonomy" id="2169410"/>
    <lineage>
        <taxon>Bacteria</taxon>
        <taxon>Pseudomonadati</taxon>
        <taxon>Bacteroidota</taxon>
        <taxon>Flavobacteriia</taxon>
        <taxon>Flavobacteriales</taxon>
        <taxon>Flavobacteriaceae</taxon>
        <taxon>Flavobacterium</taxon>
    </lineage>
</organism>
<name>A0A2U1JJQ6_9FLAO</name>
<proteinExistence type="predicted"/>
<gene>
    <name evidence="2" type="ORF">DB895_07185</name>
</gene>
<keyword evidence="1" id="KW-0472">Membrane</keyword>
<dbReference type="EMBL" id="QCZI01000007">
    <property type="protein sequence ID" value="PWA05372.1"/>
    <property type="molecule type" value="Genomic_DNA"/>
</dbReference>
<keyword evidence="1" id="KW-1133">Transmembrane helix</keyword>
<protein>
    <submittedName>
        <fullName evidence="2">Uncharacterized protein</fullName>
    </submittedName>
</protein>
<evidence type="ECO:0000313" key="3">
    <source>
        <dbReference type="Proteomes" id="UP000245449"/>
    </source>
</evidence>
<reference evidence="2 3" key="1">
    <citation type="submission" date="2018-04" db="EMBL/GenBank/DDBJ databases">
        <title>Flavobacterium sp. nov., isolated from glacier ice.</title>
        <authorList>
            <person name="Liu Q."/>
            <person name="Xin Y.-H."/>
        </authorList>
    </citation>
    <scope>NUCLEOTIDE SEQUENCE [LARGE SCALE GENOMIC DNA]</scope>
    <source>
        <strain evidence="2 3">RB1R5</strain>
    </source>
</reference>
<dbReference type="Proteomes" id="UP000245449">
    <property type="component" value="Unassembled WGS sequence"/>
</dbReference>
<keyword evidence="3" id="KW-1185">Reference proteome</keyword>
<sequence>MLKKPNTQYVLKQNNYAYAFILENYDAVSDRFLIKLLFSNGKLVIILVFIIFLPITLYISVNFNTFLL</sequence>
<keyword evidence="1" id="KW-0812">Transmembrane</keyword>
<feature type="transmembrane region" description="Helical" evidence="1">
    <location>
        <begin position="43"/>
        <end position="61"/>
    </location>
</feature>
<dbReference type="AlphaFoldDB" id="A0A2U1JJQ6"/>
<accession>A0A2U1JJQ6</accession>